<protein>
    <submittedName>
        <fullName evidence="2">Oligosaccharide amylase</fullName>
    </submittedName>
</protein>
<dbReference type="OrthoDB" id="3902805at2"/>
<gene>
    <name evidence="2" type="ORF">BCM02_112241</name>
</gene>
<evidence type="ECO:0000313" key="2">
    <source>
        <dbReference type="EMBL" id="TYP70261.1"/>
    </source>
</evidence>
<comment type="caution">
    <text evidence="2">The sequence shown here is derived from an EMBL/GenBank/DDBJ whole genome shotgun (WGS) entry which is preliminary data.</text>
</comment>
<dbReference type="GO" id="GO:0004553">
    <property type="term" value="F:hydrolase activity, hydrolyzing O-glycosyl compounds"/>
    <property type="evidence" value="ECO:0007669"/>
    <property type="project" value="UniProtKB-ARBA"/>
</dbReference>
<dbReference type="Pfam" id="PF00723">
    <property type="entry name" value="Glyco_hydro_15"/>
    <property type="match status" value="1"/>
</dbReference>
<dbReference type="InterPro" id="IPR012341">
    <property type="entry name" value="6hp_glycosidase-like_sf"/>
</dbReference>
<evidence type="ECO:0000313" key="3">
    <source>
        <dbReference type="Proteomes" id="UP000323257"/>
    </source>
</evidence>
<organism evidence="2 3">
    <name type="scientific">Paenibacillus methanolicus</name>
    <dbReference type="NCBI Taxonomy" id="582686"/>
    <lineage>
        <taxon>Bacteria</taxon>
        <taxon>Bacillati</taxon>
        <taxon>Bacillota</taxon>
        <taxon>Bacilli</taxon>
        <taxon>Bacillales</taxon>
        <taxon>Paenibacillaceae</taxon>
        <taxon>Paenibacillus</taxon>
    </lineage>
</organism>
<dbReference type="InterPro" id="IPR008928">
    <property type="entry name" value="6-hairpin_glycosidase_sf"/>
</dbReference>
<dbReference type="InterPro" id="IPR011613">
    <property type="entry name" value="GH15-like"/>
</dbReference>
<dbReference type="PANTHER" id="PTHR31616">
    <property type="entry name" value="TREHALASE"/>
    <property type="match status" value="1"/>
</dbReference>
<dbReference type="PANTHER" id="PTHR31616:SF13">
    <property type="entry name" value="GLUCAN 1,4-ALPHA-GLUCOSIDASE"/>
    <property type="match status" value="1"/>
</dbReference>
<dbReference type="AlphaFoldDB" id="A0A5S5BSV8"/>
<name>A0A5S5BSV8_9BACL</name>
<dbReference type="Gene3D" id="1.50.10.10">
    <property type="match status" value="1"/>
</dbReference>
<proteinExistence type="predicted"/>
<dbReference type="Proteomes" id="UP000323257">
    <property type="component" value="Unassembled WGS sequence"/>
</dbReference>
<dbReference type="GO" id="GO:0005975">
    <property type="term" value="P:carbohydrate metabolic process"/>
    <property type="evidence" value="ECO:0007669"/>
    <property type="project" value="InterPro"/>
</dbReference>
<keyword evidence="3" id="KW-1185">Reference proteome</keyword>
<accession>A0A5S5BSV8</accession>
<dbReference type="SUPFAM" id="SSF48208">
    <property type="entry name" value="Six-hairpin glycosidases"/>
    <property type="match status" value="1"/>
</dbReference>
<sequence length="671" mass="75434">MTRHIAVGNGQLLVNIDSNSYIRDIYYPYVGQYNHVGGQMCRFGIWVDGQFSWLDNPSWRKESRYADSTLVAITEAAHDGLGIRLVIYDGVHQRDPVLLRSIEITNERNQEREVRLFFHQDLSIGESEVGDTAAFLPENGSLFHYKRNFYFMFNGWGGNGGIAQYSIGIKRFGGAQGTWVDAEDGHLMGNPISQGSVDSTAGLTVLVSGNSTERANYWMSVGRSLQDVKVLDQYVRDNRPEKLLRRVAVYWEGWATKVKRDFGGMSERAIRLFRHSLLTIRTQTDIRGAITAANDSDILQYNRDHYSYVWPRDGAMIALAMSDAGYPELVEPFFVFCAEGLSPEGYLHHKYNPDGTVGSSWHPFLADGVPQLPIQIDETGLVLHAFWKLYEKHGDIAFAQSLYKTLVVRAGKFLTNYVDAETGLPAPCYDLWEERHGIYTYSVSAVHAGLTAASNFCRLFGNEERAERFQRAADEMKANIVKHLYDESEGRFIRGLYRSGGQWVKDMTLESSIYGIAAFGVLPTTDPRVNSTMNAIAQGLLVRTPIGGIARYYNDYYFQRTGNLHEAPGNPWIICTLWVADWKIESATTLAELQAASQTIEWVADHALRTGMLPEQLDPFSGSPLSVTPLTWSHATYVNTCVKYMDKYRELAAAPGVKQEEQAPQYSQGKA</sequence>
<reference evidence="2 3" key="1">
    <citation type="submission" date="2019-07" db="EMBL/GenBank/DDBJ databases">
        <title>Genomic Encyclopedia of Type Strains, Phase III (KMG-III): the genomes of soil and plant-associated and newly described type strains.</title>
        <authorList>
            <person name="Whitman W."/>
        </authorList>
    </citation>
    <scope>NUCLEOTIDE SEQUENCE [LARGE SCALE GENOMIC DNA]</scope>
    <source>
        <strain evidence="2 3">BL24</strain>
    </source>
</reference>
<evidence type="ECO:0000259" key="1">
    <source>
        <dbReference type="Pfam" id="PF00723"/>
    </source>
</evidence>
<dbReference type="RefSeq" id="WP_148932608.1">
    <property type="nucleotide sequence ID" value="NZ_VNHS01000012.1"/>
</dbReference>
<feature type="domain" description="GH15-like" evidence="1">
    <location>
        <begin position="282"/>
        <end position="640"/>
    </location>
</feature>
<dbReference type="EMBL" id="VNHS01000012">
    <property type="protein sequence ID" value="TYP70261.1"/>
    <property type="molecule type" value="Genomic_DNA"/>
</dbReference>